<reference evidence="2 3" key="1">
    <citation type="submission" date="2018-06" db="EMBL/GenBank/DDBJ databases">
        <title>Genomic Encyclopedia of Type Strains, Phase IV (KMG-IV): sequencing the most valuable type-strain genomes for metagenomic binning, comparative biology and taxonomic classification.</title>
        <authorList>
            <person name="Goeker M."/>
        </authorList>
    </citation>
    <scope>NUCLEOTIDE SEQUENCE [LARGE SCALE GENOMIC DNA]</scope>
    <source>
        <strain evidence="2 3">DSM 18048</strain>
    </source>
</reference>
<feature type="signal peptide" evidence="1">
    <location>
        <begin position="1"/>
        <end position="20"/>
    </location>
</feature>
<evidence type="ECO:0000313" key="2">
    <source>
        <dbReference type="EMBL" id="PYE49400.1"/>
    </source>
</evidence>
<keyword evidence="1" id="KW-0732">Signal</keyword>
<comment type="caution">
    <text evidence="2">The sequence shown here is derived from an EMBL/GenBank/DDBJ whole genome shotgun (WGS) entry which is preliminary data.</text>
</comment>
<name>A0A318SCI5_9DEIO</name>
<accession>A0A318SCI5</accession>
<proteinExistence type="predicted"/>
<sequence length="171" mass="18640">MNIQSAILVLATAASSSLAAAPTSLVGEWYRGQRFSAAVYAADMSGYRSAGGTETGERMVLHSNGTYEYASIKPGAHMGSTHTGYLVACRSYSATFEAGKYTVKGDKITFYPNDNIAMNVHDAPQSTGCKGMSWSKREPSATETATWTVKGRVLRFSQPEVDKNFFYEYLR</sequence>
<evidence type="ECO:0000313" key="3">
    <source>
        <dbReference type="Proteomes" id="UP000248326"/>
    </source>
</evidence>
<gene>
    <name evidence="2" type="ORF">DES52_12436</name>
</gene>
<dbReference type="Proteomes" id="UP000248326">
    <property type="component" value="Unassembled WGS sequence"/>
</dbReference>
<dbReference type="RefSeq" id="WP_110888739.1">
    <property type="nucleotide sequence ID" value="NZ_QJSX01000024.1"/>
</dbReference>
<evidence type="ECO:0000256" key="1">
    <source>
        <dbReference type="SAM" id="SignalP"/>
    </source>
</evidence>
<dbReference type="AlphaFoldDB" id="A0A318SCI5"/>
<dbReference type="EMBL" id="QJSX01000024">
    <property type="protein sequence ID" value="PYE49400.1"/>
    <property type="molecule type" value="Genomic_DNA"/>
</dbReference>
<organism evidence="2 3">
    <name type="scientific">Deinococcus yavapaiensis KR-236</name>
    <dbReference type="NCBI Taxonomy" id="694435"/>
    <lineage>
        <taxon>Bacteria</taxon>
        <taxon>Thermotogati</taxon>
        <taxon>Deinococcota</taxon>
        <taxon>Deinococci</taxon>
        <taxon>Deinococcales</taxon>
        <taxon>Deinococcaceae</taxon>
        <taxon>Deinococcus</taxon>
    </lineage>
</organism>
<keyword evidence="3" id="KW-1185">Reference proteome</keyword>
<protein>
    <submittedName>
        <fullName evidence="2">Uncharacterized protein</fullName>
    </submittedName>
</protein>
<feature type="chain" id="PRO_5016331054" evidence="1">
    <location>
        <begin position="21"/>
        <end position="171"/>
    </location>
</feature>